<reference evidence="1 2" key="1">
    <citation type="journal article" date="2019" name="Commun. Biol.">
        <title>The bagworm genome reveals a unique fibroin gene that provides high tensile strength.</title>
        <authorList>
            <person name="Kono N."/>
            <person name="Nakamura H."/>
            <person name="Ohtoshi R."/>
            <person name="Tomita M."/>
            <person name="Numata K."/>
            <person name="Arakawa K."/>
        </authorList>
    </citation>
    <scope>NUCLEOTIDE SEQUENCE [LARGE SCALE GENOMIC DNA]</scope>
</reference>
<sequence length="89" mass="9955">MSFSAGKNYQFGSLLLPVDETQLRNREKWPKLITGKDNILSPPPPARLIETNDVVGRLLTKTSTPLRYSGYHKTRLARAAAHFICSIVS</sequence>
<dbReference type="AlphaFoldDB" id="A0A4C1VJQ8"/>
<comment type="caution">
    <text evidence="1">The sequence shown here is derived from an EMBL/GenBank/DDBJ whole genome shotgun (WGS) entry which is preliminary data.</text>
</comment>
<organism evidence="1 2">
    <name type="scientific">Eumeta variegata</name>
    <name type="common">Bagworm moth</name>
    <name type="synonym">Eumeta japonica</name>
    <dbReference type="NCBI Taxonomy" id="151549"/>
    <lineage>
        <taxon>Eukaryota</taxon>
        <taxon>Metazoa</taxon>
        <taxon>Ecdysozoa</taxon>
        <taxon>Arthropoda</taxon>
        <taxon>Hexapoda</taxon>
        <taxon>Insecta</taxon>
        <taxon>Pterygota</taxon>
        <taxon>Neoptera</taxon>
        <taxon>Endopterygota</taxon>
        <taxon>Lepidoptera</taxon>
        <taxon>Glossata</taxon>
        <taxon>Ditrysia</taxon>
        <taxon>Tineoidea</taxon>
        <taxon>Psychidae</taxon>
        <taxon>Oiketicinae</taxon>
        <taxon>Eumeta</taxon>
    </lineage>
</organism>
<proteinExistence type="predicted"/>
<evidence type="ECO:0000313" key="1">
    <source>
        <dbReference type="EMBL" id="GBP38820.1"/>
    </source>
</evidence>
<gene>
    <name evidence="1" type="ORF">EVAR_33571_1</name>
</gene>
<name>A0A4C1VJQ8_EUMVA</name>
<dbReference type="Proteomes" id="UP000299102">
    <property type="component" value="Unassembled WGS sequence"/>
</dbReference>
<keyword evidence="2" id="KW-1185">Reference proteome</keyword>
<accession>A0A4C1VJQ8</accession>
<dbReference type="EMBL" id="BGZK01000354">
    <property type="protein sequence ID" value="GBP38820.1"/>
    <property type="molecule type" value="Genomic_DNA"/>
</dbReference>
<protein>
    <submittedName>
        <fullName evidence="1">Uncharacterized protein</fullName>
    </submittedName>
</protein>
<evidence type="ECO:0000313" key="2">
    <source>
        <dbReference type="Proteomes" id="UP000299102"/>
    </source>
</evidence>